<dbReference type="RefSeq" id="WP_034896283.1">
    <property type="nucleotide sequence ID" value="NZ_JRUQ01000052.1"/>
</dbReference>
<dbReference type="OrthoDB" id="6899605at2"/>
<dbReference type="Proteomes" id="UP000030351">
    <property type="component" value="Unassembled WGS sequence"/>
</dbReference>
<proteinExistence type="predicted"/>
<evidence type="ECO:0000313" key="1">
    <source>
        <dbReference type="EMBL" id="KGT90059.1"/>
    </source>
</evidence>
<sequence length="160" mass="16854">MEQQYSNELTPELAASLAHPPFSAEKKAAMSEGARQTIEEQEAFLREHPVVAIYRIAVDGALTRSGGVVRAAWNGSEIALESGQKVNVALEGDEVVYPDGTIARIVTGSGSKFRKGGKSIALVGSRLSNGDVIISTPQAGCTLNELKGLPMDADFLPAEG</sequence>
<dbReference type="Pfam" id="PF05488">
    <property type="entry name" value="PAAR_motif"/>
    <property type="match status" value="1"/>
</dbReference>
<name>A0A0A3YX45_9GAMM</name>
<dbReference type="InterPro" id="IPR008727">
    <property type="entry name" value="PAAR_motif"/>
</dbReference>
<gene>
    <name evidence="1" type="ORF">NG99_18795</name>
</gene>
<reference evidence="1 2" key="1">
    <citation type="submission" date="2014-10" db="EMBL/GenBank/DDBJ databases">
        <title>Genome sequence of Erwinia typographi M043b.</title>
        <authorList>
            <person name="Chan K.-G."/>
            <person name="Tan W.-S."/>
        </authorList>
    </citation>
    <scope>NUCLEOTIDE SEQUENCE [LARGE SCALE GENOMIC DNA]</scope>
    <source>
        <strain evidence="1 2">M043b</strain>
    </source>
</reference>
<keyword evidence="2" id="KW-1185">Reference proteome</keyword>
<evidence type="ECO:0000313" key="2">
    <source>
        <dbReference type="Proteomes" id="UP000030351"/>
    </source>
</evidence>
<evidence type="ECO:0008006" key="3">
    <source>
        <dbReference type="Google" id="ProtNLM"/>
    </source>
</evidence>
<dbReference type="EMBL" id="JRUQ01000052">
    <property type="protein sequence ID" value="KGT90059.1"/>
    <property type="molecule type" value="Genomic_DNA"/>
</dbReference>
<dbReference type="STRING" id="371042.NG99_18795"/>
<organism evidence="1 2">
    <name type="scientific">Erwinia typographi</name>
    <dbReference type="NCBI Taxonomy" id="371042"/>
    <lineage>
        <taxon>Bacteria</taxon>
        <taxon>Pseudomonadati</taxon>
        <taxon>Pseudomonadota</taxon>
        <taxon>Gammaproteobacteria</taxon>
        <taxon>Enterobacterales</taxon>
        <taxon>Erwiniaceae</taxon>
        <taxon>Erwinia</taxon>
    </lineage>
</organism>
<comment type="caution">
    <text evidence="1">The sequence shown here is derived from an EMBL/GenBank/DDBJ whole genome shotgun (WGS) entry which is preliminary data.</text>
</comment>
<dbReference type="eggNOG" id="COG4104">
    <property type="taxonomic scope" value="Bacteria"/>
</dbReference>
<protein>
    <recommendedName>
        <fullName evidence="3">PAAR domain-containing protein</fullName>
    </recommendedName>
</protein>
<accession>A0A0A3YX45</accession>
<dbReference type="AlphaFoldDB" id="A0A0A3YX45"/>